<keyword evidence="4" id="KW-1003">Cell membrane</keyword>
<evidence type="ECO:0000256" key="4">
    <source>
        <dbReference type="ARBA" id="ARBA00022475"/>
    </source>
</evidence>
<dbReference type="AlphaFoldDB" id="A0A255YEM1"/>
<reference evidence="9 10" key="1">
    <citation type="submission" date="2017-07" db="EMBL/GenBank/DDBJ databases">
        <title>Sandarakinorhabdus cyanobacteriorum sp. nov., a novel bacterium isolated from cyanobacterial aggregates in a eutrophic lake.</title>
        <authorList>
            <person name="Cai H."/>
        </authorList>
    </citation>
    <scope>NUCLEOTIDE SEQUENCE [LARGE SCALE GENOMIC DNA]</scope>
    <source>
        <strain evidence="9 10">TH057</strain>
    </source>
</reference>
<protein>
    <recommendedName>
        <fullName evidence="3">Protein PsiE</fullName>
    </recommendedName>
</protein>
<evidence type="ECO:0000256" key="7">
    <source>
        <dbReference type="ARBA" id="ARBA00023136"/>
    </source>
</evidence>
<comment type="similarity">
    <text evidence="2">Belongs to the PsiE family.</text>
</comment>
<evidence type="ECO:0000256" key="5">
    <source>
        <dbReference type="ARBA" id="ARBA00022692"/>
    </source>
</evidence>
<dbReference type="RefSeq" id="WP_094474007.1">
    <property type="nucleotide sequence ID" value="NZ_NOXT01000113.1"/>
</dbReference>
<feature type="transmembrane region" description="Helical" evidence="8">
    <location>
        <begin position="82"/>
        <end position="98"/>
    </location>
</feature>
<comment type="caution">
    <text evidence="9">The sequence shown here is derived from an EMBL/GenBank/DDBJ whole genome shotgun (WGS) entry which is preliminary data.</text>
</comment>
<dbReference type="EMBL" id="NOXT01000113">
    <property type="protein sequence ID" value="OYQ27696.1"/>
    <property type="molecule type" value="Genomic_DNA"/>
</dbReference>
<evidence type="ECO:0000256" key="1">
    <source>
        <dbReference type="ARBA" id="ARBA00004429"/>
    </source>
</evidence>
<keyword evidence="7 8" id="KW-0472">Membrane</keyword>
<dbReference type="OrthoDB" id="9792470at2"/>
<keyword evidence="5 8" id="KW-0812">Transmembrane</keyword>
<feature type="transmembrane region" description="Helical" evidence="8">
    <location>
        <begin position="28"/>
        <end position="48"/>
    </location>
</feature>
<dbReference type="GO" id="GO:0016036">
    <property type="term" value="P:cellular response to phosphate starvation"/>
    <property type="evidence" value="ECO:0007669"/>
    <property type="project" value="InterPro"/>
</dbReference>
<accession>A0A255YEM1</accession>
<evidence type="ECO:0000256" key="2">
    <source>
        <dbReference type="ARBA" id="ARBA00005632"/>
    </source>
</evidence>
<dbReference type="Proteomes" id="UP000216991">
    <property type="component" value="Unassembled WGS sequence"/>
</dbReference>
<name>A0A255YEM1_9SPHN</name>
<feature type="transmembrane region" description="Helical" evidence="8">
    <location>
        <begin position="110"/>
        <end position="129"/>
    </location>
</feature>
<evidence type="ECO:0000256" key="3">
    <source>
        <dbReference type="ARBA" id="ARBA00021903"/>
    </source>
</evidence>
<organism evidence="9 10">
    <name type="scientific">Sandarakinorhabdus cyanobacteriorum</name>
    <dbReference type="NCBI Taxonomy" id="1981098"/>
    <lineage>
        <taxon>Bacteria</taxon>
        <taxon>Pseudomonadati</taxon>
        <taxon>Pseudomonadota</taxon>
        <taxon>Alphaproteobacteria</taxon>
        <taxon>Sphingomonadales</taxon>
        <taxon>Sphingosinicellaceae</taxon>
        <taxon>Sandarakinorhabdus</taxon>
    </lineage>
</organism>
<dbReference type="Pfam" id="PF06146">
    <property type="entry name" value="PsiE"/>
    <property type="match status" value="1"/>
</dbReference>
<dbReference type="GO" id="GO:0005886">
    <property type="term" value="C:plasma membrane"/>
    <property type="evidence" value="ECO:0007669"/>
    <property type="project" value="UniProtKB-SubCell"/>
</dbReference>
<dbReference type="InterPro" id="IPR020948">
    <property type="entry name" value="P_starv_induced_PsiE-like"/>
</dbReference>
<dbReference type="PANTHER" id="PTHR37819">
    <property type="entry name" value="PROTEIN PSIE"/>
    <property type="match status" value="1"/>
</dbReference>
<keyword evidence="6 8" id="KW-1133">Transmembrane helix</keyword>
<evidence type="ECO:0000256" key="8">
    <source>
        <dbReference type="SAM" id="Phobius"/>
    </source>
</evidence>
<gene>
    <name evidence="9" type="ORF">CHU93_10570</name>
</gene>
<evidence type="ECO:0000256" key="6">
    <source>
        <dbReference type="ARBA" id="ARBA00022989"/>
    </source>
</evidence>
<evidence type="ECO:0000313" key="10">
    <source>
        <dbReference type="Proteomes" id="UP000216991"/>
    </source>
</evidence>
<dbReference type="PANTHER" id="PTHR37819:SF1">
    <property type="entry name" value="PROTEIN PSIE"/>
    <property type="match status" value="1"/>
</dbReference>
<proteinExistence type="inferred from homology"/>
<sequence length="132" mass="14395">MDDPAHEGLSPADRARALVTFGWIERGLLFLIALMTLGAVALELLRVWQAQNINLADILLMFLYTEVIGMVAAFYANAAVPVVYPIFIAITALARLIVLQGKEMAPQSIIFEASAILLLAIAATILVRFKAR</sequence>
<keyword evidence="10" id="KW-1185">Reference proteome</keyword>
<comment type="subcellular location">
    <subcellularLocation>
        <location evidence="1">Cell inner membrane</location>
        <topology evidence="1">Multi-pass membrane protein</topology>
    </subcellularLocation>
</comment>
<dbReference type="InterPro" id="IPR009315">
    <property type="entry name" value="P_starv_induced_PsiE"/>
</dbReference>
<evidence type="ECO:0000313" key="9">
    <source>
        <dbReference type="EMBL" id="OYQ27696.1"/>
    </source>
</evidence>